<dbReference type="SUPFAM" id="SSF50916">
    <property type="entry name" value="Rap30/74 interaction domains"/>
    <property type="match status" value="1"/>
</dbReference>
<evidence type="ECO:0000256" key="2">
    <source>
        <dbReference type="ARBA" id="ARBA00020812"/>
    </source>
</evidence>
<dbReference type="Pfam" id="PF07654">
    <property type="entry name" value="C1-set"/>
    <property type="match status" value="3"/>
</dbReference>
<feature type="domain" description="Ig-like" evidence="11">
    <location>
        <begin position="993"/>
        <end position="1075"/>
    </location>
</feature>
<evidence type="ECO:0000256" key="6">
    <source>
        <dbReference type="ARBA" id="ARBA00023242"/>
    </source>
</evidence>
<feature type="domain" description="Ig-like" evidence="11">
    <location>
        <begin position="401"/>
        <end position="483"/>
    </location>
</feature>
<feature type="compositionally biased region" description="Polar residues" evidence="10">
    <location>
        <begin position="2270"/>
        <end position="2279"/>
    </location>
</feature>
<feature type="compositionally biased region" description="Basic residues" evidence="10">
    <location>
        <begin position="2088"/>
        <end position="2105"/>
    </location>
</feature>
<dbReference type="SUPFAM" id="SSF48726">
    <property type="entry name" value="Immunoglobulin"/>
    <property type="match status" value="18"/>
</dbReference>
<dbReference type="InterPro" id="IPR003598">
    <property type="entry name" value="Ig_sub2"/>
</dbReference>
<evidence type="ECO:0000256" key="3">
    <source>
        <dbReference type="ARBA" id="ARBA00023015"/>
    </source>
</evidence>
<feature type="domain" description="Ig-like" evidence="11">
    <location>
        <begin position="105"/>
        <end position="187"/>
    </location>
</feature>
<comment type="subcellular location">
    <subcellularLocation>
        <location evidence="1">Nucleus</location>
    </subcellularLocation>
</comment>
<feature type="domain" description="Ig-like" evidence="11">
    <location>
        <begin position="1595"/>
        <end position="1692"/>
    </location>
</feature>
<feature type="domain" description="Ig-like" evidence="11">
    <location>
        <begin position="206"/>
        <end position="296"/>
    </location>
</feature>
<evidence type="ECO:0000256" key="5">
    <source>
        <dbReference type="ARBA" id="ARBA00023163"/>
    </source>
</evidence>
<evidence type="ECO:0000256" key="4">
    <source>
        <dbReference type="ARBA" id="ARBA00023125"/>
    </source>
</evidence>
<evidence type="ECO:0000313" key="13">
    <source>
        <dbReference type="Proteomes" id="UP001558613"/>
    </source>
</evidence>
<name>A0ABR3NNJ2_9TELE</name>
<dbReference type="CDD" id="cd00240">
    <property type="entry name" value="TFIIFa"/>
    <property type="match status" value="1"/>
</dbReference>
<dbReference type="Gene3D" id="1.10.10.10">
    <property type="entry name" value="Winged helix-like DNA-binding domain superfamily/Winged helix DNA-binding domain"/>
    <property type="match status" value="1"/>
</dbReference>
<dbReference type="Pfam" id="PF05793">
    <property type="entry name" value="TFIIF_alpha"/>
    <property type="match status" value="1"/>
</dbReference>
<feature type="domain" description="Ig-like" evidence="11">
    <location>
        <begin position="10"/>
        <end position="86"/>
    </location>
</feature>
<dbReference type="PANTHER" id="PTHR23411">
    <property type="entry name" value="TAPASIN"/>
    <property type="match status" value="1"/>
</dbReference>
<feature type="compositionally biased region" description="Acidic residues" evidence="10">
    <location>
        <begin position="2110"/>
        <end position="2139"/>
    </location>
</feature>
<feature type="domain" description="Ig-like" evidence="11">
    <location>
        <begin position="898"/>
        <end position="974"/>
    </location>
</feature>
<evidence type="ECO:0000256" key="7">
    <source>
        <dbReference type="ARBA" id="ARBA00023319"/>
    </source>
</evidence>
<dbReference type="InterPro" id="IPR036179">
    <property type="entry name" value="Ig-like_dom_sf"/>
</dbReference>
<feature type="domain" description="Ig-like" evidence="11">
    <location>
        <begin position="1194"/>
        <end position="1270"/>
    </location>
</feature>
<dbReference type="InterPro" id="IPR036390">
    <property type="entry name" value="WH_DNA-bd_sf"/>
</dbReference>
<feature type="domain" description="Ig-like" evidence="11">
    <location>
        <begin position="1487"/>
        <end position="1587"/>
    </location>
</feature>
<dbReference type="InterPro" id="IPR003597">
    <property type="entry name" value="Ig_C1-set"/>
</dbReference>
<feature type="domain" description="Ig-like" evidence="11">
    <location>
        <begin position="602"/>
        <end position="678"/>
    </location>
</feature>
<dbReference type="InterPro" id="IPR013783">
    <property type="entry name" value="Ig-like_fold"/>
</dbReference>
<feature type="region of interest" description="Disordered" evidence="10">
    <location>
        <begin position="2029"/>
        <end position="2320"/>
    </location>
</feature>
<feature type="domain" description="Ig-like" evidence="11">
    <location>
        <begin position="1696"/>
        <end position="1788"/>
    </location>
</feature>
<evidence type="ECO:0000256" key="10">
    <source>
        <dbReference type="SAM" id="MobiDB-lite"/>
    </source>
</evidence>
<dbReference type="Proteomes" id="UP001558613">
    <property type="component" value="Unassembled WGS sequence"/>
</dbReference>
<feature type="compositionally biased region" description="Polar residues" evidence="10">
    <location>
        <begin position="2249"/>
        <end position="2258"/>
    </location>
</feature>
<dbReference type="CDD" id="cd00098">
    <property type="entry name" value="IgC1"/>
    <property type="match status" value="3"/>
</dbReference>
<sequence length="2379" mass="263817">MCNARSLLKPSVQIKRAHLRDMIQESKITVSCVVKAPENTQVFWLKNNMGTQATKEVKDSNDIISNLTLSGSDWPTSGTVACAAKHPCFPEVRTEIPADDIKTAPVVVIRRRLMKSAQESNAVLECVVNGLPSGEVCITFQVDKNDRPISDMNCVDWAPSENIWSLTTPLTIPREHQTDGKTFTCTVHRLLKKWTSKPTGNIFGDPIIELDAVSSVGQSSSGSQKLLCSVIGFNPKIKWLSQSVEKFGRALEDTVMEDGRVKAYSEILVPQQEWNQEYTCQTPSRQNGRTAEKRTRVCTAQSLLKPSVQIKRAHLRDMIQESKITVSCVVKAPENTEVLWLKNNMRTQATKEVKDSNDIISNLTLSGSDWPTSGTVVCAAKHPCFPEVRTEIPADDIKTAPVVVIRRRLMKSAQESNAVLECVVNGLPSGEVCITFQVDKNDRPISDMNCVDWAPSENIWSLTTPLTIPREHQTDGKTFTCTVHRLLKKWTSKPTGNIFGDPIIELDAVSSVGQSSSGSQKLLCSVIGFNPKIKWLSQSVEKFGRALEDTVMEDGRVKAYSEILVPQQEWNQEYTCQTPSRQNGRTAEKRTRVCTAQSLLKPSVQIKRAHLRDMIQESKITVSCVVKAPENTEVLWLKNNMRTQATKEVKDSNDIISNLTLSGSDWPTSGTVVCAAKHPCFPEVRTEIPADDIKTAPVVVIRRRLMKSAQESNAVLECVVNGLPSGEVCITFQVDKNDRPISDMSCVDWAPSENIWSLTTPLTIPREHQTDGKTFTCTVHRLLKKWTSKPTGNIFGDPIIELDAVSSVGQSSSGSQKLLCSVIGFNPKIKWLSQSVEKFGRALEDTVMEDGRVKAYSEILVPQQEWNQEYTCQTPSRQNGRTAEKRTRVCTAQSLLKPSVQIKRAHLRDMIQENKITVSCVVKAPENTQVFWLKNNMGTQATKEVKDSNDIISNLTLSGSDWPTSGTVACAAKHPCFPEVRTEIPADDIKTAPVVVIRRRLMKSAQESNAVLECVVNGLPSGEVCITFQVDKNDRPISDMNCVDWAPSENIWSLTTPLTIPREHQTDGKTFTCTVHRLLKKWTSKPTGNIFGDPIIELDAVSSVGQSSSGSQKLLCSVIGFNPKIKWLSQSVEKFGRALEDTVMEDGRVKAYSEILVPQQEWNQEYTCQTPSRQNGRTAEKRTRVCTAQSLLKPSVQIKRAHLRDMIQENKITVSCVVKAPENTQVFWLKNNMGTQATKEVKDSNDIISNLTLSGSDWPTSGTVACAAKHPCFPEVRTEIPADDIKTAPVVVIRRRLMKSAQESNAVLECVVNGLPSGEVCITFQVDKNDRPISDMNCVDWAPSENIWSLTTPLTIPREHQTDGKTFTCTVHRLLKKWTSKPTGNIFGDPIIELDAVSSVGQSSSGSQKLLCSVIGFNPKIKWLSQSVEKFGRALEDTVMEDGRVKAYSEILVPQQEWNQEYTCQTPSRQNGRTAEKRTRVCTVIAPSSQKAGVYLLGPSLSNVRSGSSVILTCLVVGQSVKLFSIKWKMNGELRDGYGQNPKYHNNGTESTENILRVPITNWNAHDVFTCEVKHLCSNNIQEQKISKTQVPKKPTVRILSPSDSDLSGLQNANLLCLITGFFPSEIYVQWQLNGTELDASQYSNSPVVNDTSGGFAMHSALMLPASEWKDGVFSCVVSHESSQNPFTATIENLYASVIETAPSAQLLRSDSELVCMVFGFSPPAINITWLLGTTEVSAHRVSKPAKGPDGKFSIQSHLVFKSSDWAPGEVYTCEVTHVAGNVSRSVSQATAFFEEALFVNENKPEAIAQDTVEETWKMACAFLTLFLLSLLYGRLKVINRTSCSAVMTSLGSSSSSTTEYVVRVPKNTSKKYNIMAFNAGDKVSCSTWTQARMERDMSNRRIYGEEETQEGAAGSEFGKKHREEARRKKYGIITKEFKVEDQPWILKVNGKAGRRFKGLKKGGVTENASYYIFTQCADGAFEAFPVHAWYNFTPQAKHRTLTAEEAEEEWGRRNKVVNHFSIMLQRRLREQERGEDDDEEGEKGGKKKKKKGGRGGDLRIHDLEEDLEMSSDESDGSNADDDEAKSKAKKDKGPKGKGKKKKKKGSDLEGFEDSDDGDFEGLEVDYMSDESSSEEEEPEKTKPNKGEDVPKGIDEMSDSEEESEEENKNEEDGKEEEEEEDGKKTPVQVEKKKKKDSSGESDSSEDSDIEGEAASALFMKKRTPPKRAGGRGSAGSSRTGSRPGTPSIDNAATSNTLRAAASKLEQGKRQTTVPSSETPAAKRLKMEPSPQSSSGKSTPQPASGKSTPSSSDVQLTEDAVRRYLIRKPMTTKDLLKKFQTKRTGLSSEQTVNVLAQILKRLNPERKNINDKMHFYLTE</sequence>
<feature type="compositionally biased region" description="Basic and acidic residues" evidence="10">
    <location>
        <begin position="2140"/>
        <end position="2155"/>
    </location>
</feature>
<gene>
    <name evidence="12" type="ORF">QQF64_024931</name>
</gene>
<dbReference type="SUPFAM" id="SSF46785">
    <property type="entry name" value="Winged helix' DNA-binding domain"/>
    <property type="match status" value="1"/>
</dbReference>
<evidence type="ECO:0000313" key="12">
    <source>
        <dbReference type="EMBL" id="KAL1278258.1"/>
    </source>
</evidence>
<feature type="domain" description="Ig-like" evidence="11">
    <location>
        <begin position="306"/>
        <end position="382"/>
    </location>
</feature>
<keyword evidence="13" id="KW-1185">Reference proteome</keyword>
<dbReference type="InterPro" id="IPR050380">
    <property type="entry name" value="Immune_Resp_Modulators"/>
</dbReference>
<evidence type="ECO:0000256" key="1">
    <source>
        <dbReference type="ARBA" id="ARBA00004123"/>
    </source>
</evidence>
<reference evidence="12 13" key="1">
    <citation type="submission" date="2023-09" db="EMBL/GenBank/DDBJ databases">
        <authorList>
            <person name="Wang M."/>
        </authorList>
    </citation>
    <scope>NUCLEOTIDE SEQUENCE [LARGE SCALE GENOMIC DNA]</scope>
    <source>
        <strain evidence="12">GT-2023</strain>
        <tissue evidence="12">Liver</tissue>
    </source>
</reference>
<protein>
    <recommendedName>
        <fullName evidence="2">General transcription factor IIF subunit 1</fullName>
    </recommendedName>
    <alternativeName>
        <fullName evidence="9">Transcription initiation factor IIF subunit alpha</fullName>
    </alternativeName>
</protein>
<keyword evidence="6" id="KW-0539">Nucleus</keyword>
<feature type="domain" description="Ig-like" evidence="11">
    <location>
        <begin position="1289"/>
        <end position="1371"/>
    </location>
</feature>
<dbReference type="SMART" id="SM00408">
    <property type="entry name" value="IGc2"/>
    <property type="match status" value="6"/>
</dbReference>
<dbReference type="PROSITE" id="PS50835">
    <property type="entry name" value="IG_LIKE"/>
    <property type="match status" value="18"/>
</dbReference>
<keyword evidence="7" id="KW-0393">Immunoglobulin domain</keyword>
<feature type="compositionally biased region" description="Acidic residues" evidence="10">
    <location>
        <begin position="2156"/>
        <end position="2181"/>
    </location>
</feature>
<feature type="compositionally biased region" description="Polar residues" evidence="10">
    <location>
        <begin position="2290"/>
        <end position="2315"/>
    </location>
</feature>
<dbReference type="InterPro" id="IPR007110">
    <property type="entry name" value="Ig-like_dom"/>
</dbReference>
<dbReference type="InterPro" id="IPR036388">
    <property type="entry name" value="WH-like_DNA-bd_sf"/>
</dbReference>
<feature type="domain" description="Ig-like" evidence="11">
    <location>
        <begin position="502"/>
        <end position="592"/>
    </location>
</feature>
<feature type="compositionally biased region" description="Acidic residues" evidence="10">
    <location>
        <begin position="2203"/>
        <end position="2212"/>
    </location>
</feature>
<evidence type="ECO:0000259" key="11">
    <source>
        <dbReference type="PROSITE" id="PS50835"/>
    </source>
</evidence>
<feature type="domain" description="Ig-like" evidence="11">
    <location>
        <begin position="798"/>
        <end position="888"/>
    </location>
</feature>
<feature type="compositionally biased region" description="Acidic residues" evidence="10">
    <location>
        <begin position="2064"/>
        <end position="2084"/>
    </location>
</feature>
<keyword evidence="5" id="KW-0804">Transcription</keyword>
<dbReference type="InterPro" id="IPR011039">
    <property type="entry name" value="TFIIF_interaction"/>
</dbReference>
<dbReference type="InterPro" id="IPR008851">
    <property type="entry name" value="TFIIF-alpha"/>
</dbReference>
<dbReference type="InterPro" id="IPR003006">
    <property type="entry name" value="Ig/MHC_CS"/>
</dbReference>
<dbReference type="Gene3D" id="2.60.40.10">
    <property type="entry name" value="Immunoglobulins"/>
    <property type="match status" value="18"/>
</dbReference>
<proteinExistence type="predicted"/>
<keyword evidence="3" id="KW-0805">Transcription regulation</keyword>
<dbReference type="EMBL" id="JAYMGO010000003">
    <property type="protein sequence ID" value="KAL1278258.1"/>
    <property type="molecule type" value="Genomic_DNA"/>
</dbReference>
<feature type="compositionally biased region" description="Basic residues" evidence="10">
    <location>
        <begin position="2220"/>
        <end position="2230"/>
    </location>
</feature>
<comment type="caution">
    <text evidence="12">The sequence shown here is derived from an EMBL/GenBank/DDBJ whole genome shotgun (WGS) entry which is preliminary data.</text>
</comment>
<organism evidence="12 13">
    <name type="scientific">Cirrhinus molitorella</name>
    <name type="common">mud carp</name>
    <dbReference type="NCBI Taxonomy" id="172907"/>
    <lineage>
        <taxon>Eukaryota</taxon>
        <taxon>Metazoa</taxon>
        <taxon>Chordata</taxon>
        <taxon>Craniata</taxon>
        <taxon>Vertebrata</taxon>
        <taxon>Euteleostomi</taxon>
        <taxon>Actinopterygii</taxon>
        <taxon>Neopterygii</taxon>
        <taxon>Teleostei</taxon>
        <taxon>Ostariophysi</taxon>
        <taxon>Cypriniformes</taxon>
        <taxon>Cyprinidae</taxon>
        <taxon>Labeoninae</taxon>
        <taxon>Labeonini</taxon>
        <taxon>Cirrhinus</taxon>
    </lineage>
</organism>
<keyword evidence="4" id="KW-0238">DNA-binding</keyword>
<feature type="domain" description="Ig-like" evidence="11">
    <location>
        <begin position="1094"/>
        <end position="1184"/>
    </location>
</feature>
<feature type="domain" description="Ig-like" evidence="11">
    <location>
        <begin position="697"/>
        <end position="779"/>
    </location>
</feature>
<dbReference type="SMART" id="SM00407">
    <property type="entry name" value="IGc1"/>
    <property type="match status" value="3"/>
</dbReference>
<feature type="compositionally biased region" description="Low complexity" evidence="10">
    <location>
        <begin position="2235"/>
        <end position="2248"/>
    </location>
</feature>
<accession>A0ABR3NNJ2</accession>
<dbReference type="PROSITE" id="PS00290">
    <property type="entry name" value="IG_MHC"/>
    <property type="match status" value="3"/>
</dbReference>
<evidence type="ECO:0000256" key="8">
    <source>
        <dbReference type="ARBA" id="ARBA00025232"/>
    </source>
</evidence>
<evidence type="ECO:0000256" key="9">
    <source>
        <dbReference type="ARBA" id="ARBA00031523"/>
    </source>
</evidence>
<feature type="domain" description="Ig-like" evidence="11">
    <location>
        <begin position="1390"/>
        <end position="1480"/>
    </location>
</feature>
<comment type="function">
    <text evidence="8">TFIIF is a general transcription initiation factor that binds to RNA polymerase II and helps to recruit it to the initiation complex in collaboration with TFIIB. It promotes transcription elongation.</text>
</comment>